<evidence type="ECO:0000313" key="3">
    <source>
        <dbReference type="EMBL" id="KAF3435053.1"/>
    </source>
</evidence>
<gene>
    <name evidence="3" type="ORF">FNV43_RR22140</name>
</gene>
<dbReference type="EMBL" id="VOIH02000010">
    <property type="protein sequence ID" value="KAF3435053.1"/>
    <property type="molecule type" value="Genomic_DNA"/>
</dbReference>
<reference evidence="3" key="1">
    <citation type="submission" date="2020-03" db="EMBL/GenBank/DDBJ databases">
        <title>A high-quality chromosome-level genome assembly of a woody plant with both climbing and erect habits, Rhamnella rubrinervis.</title>
        <authorList>
            <person name="Lu Z."/>
            <person name="Yang Y."/>
            <person name="Zhu X."/>
            <person name="Sun Y."/>
        </authorList>
    </citation>
    <scope>NUCLEOTIDE SEQUENCE</scope>
    <source>
        <strain evidence="3">BYM</strain>
        <tissue evidence="3">Leaf</tissue>
    </source>
</reference>
<feature type="compositionally biased region" description="Low complexity" evidence="1">
    <location>
        <begin position="41"/>
        <end position="75"/>
    </location>
</feature>
<dbReference type="Proteomes" id="UP000796880">
    <property type="component" value="Unassembled WGS sequence"/>
</dbReference>
<sequence length="110" mass="11110">MAHPTSTVVILSLMATLLIFCSAEAQSPTKLPRPSRPPTAAPTSPSAKAPVTASSPTMANSPPSASPDSDLTPTSISFPPSENDAVSKRLASRKGALAVGVLAVAMVVVM</sequence>
<feature type="chain" id="PRO_5035467955" evidence="2">
    <location>
        <begin position="26"/>
        <end position="110"/>
    </location>
</feature>
<proteinExistence type="predicted"/>
<feature type="signal peptide" evidence="2">
    <location>
        <begin position="1"/>
        <end position="25"/>
    </location>
</feature>
<evidence type="ECO:0000256" key="2">
    <source>
        <dbReference type="SAM" id="SignalP"/>
    </source>
</evidence>
<keyword evidence="4" id="KW-1185">Reference proteome</keyword>
<comment type="caution">
    <text evidence="3">The sequence shown here is derived from an EMBL/GenBank/DDBJ whole genome shotgun (WGS) entry which is preliminary data.</text>
</comment>
<name>A0A8K0DTQ6_9ROSA</name>
<evidence type="ECO:0000313" key="4">
    <source>
        <dbReference type="Proteomes" id="UP000796880"/>
    </source>
</evidence>
<evidence type="ECO:0000256" key="1">
    <source>
        <dbReference type="SAM" id="MobiDB-lite"/>
    </source>
</evidence>
<protein>
    <submittedName>
        <fullName evidence="3">Uncharacterized protein</fullName>
    </submittedName>
</protein>
<feature type="region of interest" description="Disordered" evidence="1">
    <location>
        <begin position="26"/>
        <end position="83"/>
    </location>
</feature>
<accession>A0A8K0DTQ6</accession>
<keyword evidence="2" id="KW-0732">Signal</keyword>
<dbReference type="AlphaFoldDB" id="A0A8K0DTQ6"/>
<organism evidence="3 4">
    <name type="scientific">Rhamnella rubrinervis</name>
    <dbReference type="NCBI Taxonomy" id="2594499"/>
    <lineage>
        <taxon>Eukaryota</taxon>
        <taxon>Viridiplantae</taxon>
        <taxon>Streptophyta</taxon>
        <taxon>Embryophyta</taxon>
        <taxon>Tracheophyta</taxon>
        <taxon>Spermatophyta</taxon>
        <taxon>Magnoliopsida</taxon>
        <taxon>eudicotyledons</taxon>
        <taxon>Gunneridae</taxon>
        <taxon>Pentapetalae</taxon>
        <taxon>rosids</taxon>
        <taxon>fabids</taxon>
        <taxon>Rosales</taxon>
        <taxon>Rhamnaceae</taxon>
        <taxon>rhamnoid group</taxon>
        <taxon>Rhamneae</taxon>
        <taxon>Rhamnella</taxon>
    </lineage>
</organism>